<keyword evidence="2" id="KW-1185">Reference proteome</keyword>
<reference evidence="1" key="1">
    <citation type="submission" date="2012-03" db="EMBL/GenBank/DDBJ databases">
        <authorList>
            <person name="Durkin A.S."/>
            <person name="McCorrison J."/>
            <person name="Torralba M."/>
            <person name="Gillis M."/>
            <person name="Methe B."/>
            <person name="Sutton G."/>
            <person name="Nelson K.E."/>
        </authorList>
    </citation>
    <scope>NUCLEOTIDE SEQUENCE [LARGE SCALE GENOMIC DNA]</scope>
    <source>
        <strain evidence="1">F0474</strain>
    </source>
</reference>
<organism evidence="1 2">
    <name type="scientific">Rothia aeria F0474</name>
    <dbReference type="NCBI Taxonomy" id="1125724"/>
    <lineage>
        <taxon>Bacteria</taxon>
        <taxon>Bacillati</taxon>
        <taxon>Actinomycetota</taxon>
        <taxon>Actinomycetes</taxon>
        <taxon>Micrococcales</taxon>
        <taxon>Micrococcaceae</taxon>
        <taxon>Rothia</taxon>
    </lineage>
</organism>
<comment type="caution">
    <text evidence="1">The sequence shown here is derived from an EMBL/GenBank/DDBJ whole genome shotgun (WGS) entry which is preliminary data.</text>
</comment>
<name>I0UT74_9MICC</name>
<proteinExistence type="predicted"/>
<gene>
    <name evidence="1" type="ORF">HMPREF1324_0527</name>
</gene>
<dbReference type="Proteomes" id="UP000004863">
    <property type="component" value="Unassembled WGS sequence"/>
</dbReference>
<evidence type="ECO:0000313" key="1">
    <source>
        <dbReference type="EMBL" id="EID51077.1"/>
    </source>
</evidence>
<protein>
    <submittedName>
        <fullName evidence="1">Uncharacterized protein</fullName>
    </submittedName>
</protein>
<sequence>MPTHLIKTKNYDNNEGDSVNNFDMKSAYYMRENFPKILRLFSPKRHLKSFLG</sequence>
<dbReference type="EMBL" id="AJJQ01000032">
    <property type="protein sequence ID" value="EID51077.1"/>
    <property type="molecule type" value="Genomic_DNA"/>
</dbReference>
<dbReference type="AlphaFoldDB" id="I0UT74"/>
<evidence type="ECO:0000313" key="2">
    <source>
        <dbReference type="Proteomes" id="UP000004863"/>
    </source>
</evidence>
<accession>I0UT74</accession>